<evidence type="ECO:0000256" key="1">
    <source>
        <dbReference type="SAM" id="MobiDB-lite"/>
    </source>
</evidence>
<sequence length="98" mass="11233">MQLTPCEEDVDMTHHLETGFKRVDRPESSFSDENPYSALEGLDCDFEVFKPTTTADWTAGTTQEIKEPILKKRRSLETKPKPMAEERILVSAEETELE</sequence>
<dbReference type="AlphaFoldDB" id="A0A225W844"/>
<name>A0A225W844_9STRA</name>
<reference evidence="3" key="1">
    <citation type="submission" date="2017-03" db="EMBL/GenBank/DDBJ databases">
        <title>Phytopthora megakarya and P. palmivora, two closely related causual agents of cacao black pod achieved similar genome size and gene model numbers by different mechanisms.</title>
        <authorList>
            <person name="Ali S."/>
            <person name="Shao J."/>
            <person name="Larry D.J."/>
            <person name="Kronmiller B."/>
            <person name="Shen D."/>
            <person name="Strem M.D."/>
            <person name="Melnick R.L."/>
            <person name="Guiltinan M.J."/>
            <person name="Tyler B.M."/>
            <person name="Meinhardt L.W."/>
            <person name="Bailey B.A."/>
        </authorList>
    </citation>
    <scope>NUCLEOTIDE SEQUENCE [LARGE SCALE GENOMIC DNA]</scope>
    <source>
        <strain evidence="3">zdho120</strain>
    </source>
</reference>
<feature type="compositionally biased region" description="Basic and acidic residues" evidence="1">
    <location>
        <begin position="74"/>
        <end position="88"/>
    </location>
</feature>
<dbReference type="STRING" id="4795.A0A225W844"/>
<comment type="caution">
    <text evidence="2">The sequence shown here is derived from an EMBL/GenBank/DDBJ whole genome shotgun (WGS) entry which is preliminary data.</text>
</comment>
<organism evidence="2 3">
    <name type="scientific">Phytophthora megakarya</name>
    <dbReference type="NCBI Taxonomy" id="4795"/>
    <lineage>
        <taxon>Eukaryota</taxon>
        <taxon>Sar</taxon>
        <taxon>Stramenopiles</taxon>
        <taxon>Oomycota</taxon>
        <taxon>Peronosporomycetes</taxon>
        <taxon>Peronosporales</taxon>
        <taxon>Peronosporaceae</taxon>
        <taxon>Phytophthora</taxon>
    </lineage>
</organism>
<dbReference type="OrthoDB" id="128387at2759"/>
<gene>
    <name evidence="2" type="ORF">PHMEG_00013365</name>
</gene>
<keyword evidence="3" id="KW-1185">Reference proteome</keyword>
<proteinExistence type="predicted"/>
<feature type="region of interest" description="Disordered" evidence="1">
    <location>
        <begin position="74"/>
        <end position="98"/>
    </location>
</feature>
<protein>
    <submittedName>
        <fullName evidence="2">Uncharacterized protein</fullName>
    </submittedName>
</protein>
<dbReference type="Proteomes" id="UP000198211">
    <property type="component" value="Unassembled WGS sequence"/>
</dbReference>
<evidence type="ECO:0000313" key="2">
    <source>
        <dbReference type="EMBL" id="OWZ13329.1"/>
    </source>
</evidence>
<evidence type="ECO:0000313" key="3">
    <source>
        <dbReference type="Proteomes" id="UP000198211"/>
    </source>
</evidence>
<accession>A0A225W844</accession>
<dbReference type="EMBL" id="NBNE01001609">
    <property type="protein sequence ID" value="OWZ13329.1"/>
    <property type="molecule type" value="Genomic_DNA"/>
</dbReference>